<organism evidence="1 2">
    <name type="scientific">Pinctada imbricata</name>
    <name type="common">Atlantic pearl-oyster</name>
    <name type="synonym">Pinctada martensii</name>
    <dbReference type="NCBI Taxonomy" id="66713"/>
    <lineage>
        <taxon>Eukaryota</taxon>
        <taxon>Metazoa</taxon>
        <taxon>Spiralia</taxon>
        <taxon>Lophotrochozoa</taxon>
        <taxon>Mollusca</taxon>
        <taxon>Bivalvia</taxon>
        <taxon>Autobranchia</taxon>
        <taxon>Pteriomorphia</taxon>
        <taxon>Pterioida</taxon>
        <taxon>Pterioidea</taxon>
        <taxon>Pteriidae</taxon>
        <taxon>Pinctada</taxon>
    </lineage>
</organism>
<name>A0AA88YKP7_PINIB</name>
<dbReference type="EMBL" id="VSWD01000002">
    <property type="protein sequence ID" value="KAK3106934.1"/>
    <property type="molecule type" value="Genomic_DNA"/>
</dbReference>
<dbReference type="AlphaFoldDB" id="A0AA88YKP7"/>
<protein>
    <recommendedName>
        <fullName evidence="3">DNA-directed DNA polymerase</fullName>
    </recommendedName>
</protein>
<sequence>MNNAVFGKTMENVRNRVDIRLIHTDEKLRKQTAKSSFKRFSIFNEDLVGVELKKVNLKLNKPIYVGFTTLDVSKTLLFRYHYLYMRKKYGEKAELLFTDTDSLMYHIETNDVYNDMLENKELFDLSNFPEDHPLFDASKKAIPGLFKDETAGQGIDEFCGLRSKMYSFTYGATEKKKAKGIAKLSIKKHLRHSHYKKCLFDGNVQMCDMHAIGSSKHELYMNHINKSALNAFDDKRWVKRDGISTFAHGHFRTKE</sequence>
<dbReference type="SUPFAM" id="SSF56672">
    <property type="entry name" value="DNA/RNA polymerases"/>
    <property type="match status" value="1"/>
</dbReference>
<gene>
    <name evidence="1" type="ORF">FSP39_003319</name>
</gene>
<comment type="caution">
    <text evidence="1">The sequence shown here is derived from an EMBL/GenBank/DDBJ whole genome shotgun (WGS) entry which is preliminary data.</text>
</comment>
<reference evidence="1" key="1">
    <citation type="submission" date="2019-08" db="EMBL/GenBank/DDBJ databases">
        <title>The improved chromosome-level genome for the pearl oyster Pinctada fucata martensii using PacBio sequencing and Hi-C.</title>
        <authorList>
            <person name="Zheng Z."/>
        </authorList>
    </citation>
    <scope>NUCLEOTIDE SEQUENCE</scope>
    <source>
        <strain evidence="1">ZZ-2019</strain>
        <tissue evidence="1">Adductor muscle</tissue>
    </source>
</reference>
<dbReference type="Proteomes" id="UP001186944">
    <property type="component" value="Unassembled WGS sequence"/>
</dbReference>
<dbReference type="PANTHER" id="PTHR31511:SF12">
    <property type="entry name" value="RHO TERMINATION FACTOR N-TERMINAL DOMAIN-CONTAINING PROTEIN"/>
    <property type="match status" value="1"/>
</dbReference>
<keyword evidence="2" id="KW-1185">Reference proteome</keyword>
<proteinExistence type="predicted"/>
<accession>A0AA88YKP7</accession>
<evidence type="ECO:0000313" key="2">
    <source>
        <dbReference type="Proteomes" id="UP001186944"/>
    </source>
</evidence>
<dbReference type="InterPro" id="IPR043502">
    <property type="entry name" value="DNA/RNA_pol_sf"/>
</dbReference>
<evidence type="ECO:0008006" key="3">
    <source>
        <dbReference type="Google" id="ProtNLM"/>
    </source>
</evidence>
<evidence type="ECO:0000313" key="1">
    <source>
        <dbReference type="EMBL" id="KAK3106934.1"/>
    </source>
</evidence>
<dbReference type="PANTHER" id="PTHR31511">
    <property type="entry name" value="PROTEIN CBG23764"/>
    <property type="match status" value="1"/>
</dbReference>